<evidence type="ECO:0000313" key="2">
    <source>
        <dbReference type="EMBL" id="GAA0638749.1"/>
    </source>
</evidence>
<dbReference type="Proteomes" id="UP001500957">
    <property type="component" value="Unassembled WGS sequence"/>
</dbReference>
<dbReference type="Gene3D" id="3.40.50.1820">
    <property type="entry name" value="alpha/beta hydrolase"/>
    <property type="match status" value="1"/>
</dbReference>
<dbReference type="PANTHER" id="PTHR37574:SF1">
    <property type="entry name" value="LIPASE B"/>
    <property type="match status" value="1"/>
</dbReference>
<keyword evidence="1" id="KW-0732">Signal</keyword>
<gene>
    <name evidence="2" type="ORF">GCM10009547_48670</name>
</gene>
<evidence type="ECO:0000256" key="1">
    <source>
        <dbReference type="SAM" id="SignalP"/>
    </source>
</evidence>
<organism evidence="2 3">
    <name type="scientific">Sporichthya brevicatena</name>
    <dbReference type="NCBI Taxonomy" id="171442"/>
    <lineage>
        <taxon>Bacteria</taxon>
        <taxon>Bacillati</taxon>
        <taxon>Actinomycetota</taxon>
        <taxon>Actinomycetes</taxon>
        <taxon>Sporichthyales</taxon>
        <taxon>Sporichthyaceae</taxon>
        <taxon>Sporichthya</taxon>
    </lineage>
</organism>
<feature type="chain" id="PRO_5045980695" description="Lipase" evidence="1">
    <location>
        <begin position="26"/>
        <end position="321"/>
    </location>
</feature>
<keyword evidence="3" id="KW-1185">Reference proteome</keyword>
<reference evidence="2 3" key="1">
    <citation type="journal article" date="2019" name="Int. J. Syst. Evol. Microbiol.">
        <title>The Global Catalogue of Microorganisms (GCM) 10K type strain sequencing project: providing services to taxonomists for standard genome sequencing and annotation.</title>
        <authorList>
            <consortium name="The Broad Institute Genomics Platform"/>
            <consortium name="The Broad Institute Genome Sequencing Center for Infectious Disease"/>
            <person name="Wu L."/>
            <person name="Ma J."/>
        </authorList>
    </citation>
    <scope>NUCLEOTIDE SEQUENCE [LARGE SCALE GENOMIC DNA]</scope>
    <source>
        <strain evidence="2 3">JCM 10671</strain>
    </source>
</reference>
<dbReference type="PANTHER" id="PTHR37574">
    <property type="entry name" value="LIPASE B"/>
    <property type="match status" value="1"/>
</dbReference>
<protein>
    <recommendedName>
        <fullName evidence="4">Lipase</fullName>
    </recommendedName>
</protein>
<name>A0ABN1HCX0_9ACTN</name>
<comment type="caution">
    <text evidence="2">The sequence shown here is derived from an EMBL/GenBank/DDBJ whole genome shotgun (WGS) entry which is preliminary data.</text>
</comment>
<dbReference type="SUPFAM" id="SSF53474">
    <property type="entry name" value="alpha/beta-Hydrolases"/>
    <property type="match status" value="1"/>
</dbReference>
<sequence length="321" mass="34144">MKRSLAAGLLSAALLVGALPAPASAAPADTGPTLSVAKNKLAAALRCHGGEPGRTPVLLVPGTTLNPELNFDWNWTQAFLLEKRTFCSIELPEQAMADIQVAAEYVVFAIRTMRARTGGRISVIGHSQGGMIGRWVLKFWPDTRRMVDDLIGLAPSNHGTQAANLLCNPDCAPAIWQQREGSEFNRVLDDGPETVAGISYTVLYTSTDGVIVPPENSRLTTGQGDIANIRLSDACPGHVADHISIGTYDAVSHALAIDALDHPGPARVDRFDRAACTEPTQPGVNRQFLAVHYTRMMAAVGGTLVGTPHVAAEPELAPYAR</sequence>
<dbReference type="InterPro" id="IPR029058">
    <property type="entry name" value="AB_hydrolase_fold"/>
</dbReference>
<evidence type="ECO:0000313" key="3">
    <source>
        <dbReference type="Proteomes" id="UP001500957"/>
    </source>
</evidence>
<accession>A0ABN1HCX0</accession>
<dbReference type="RefSeq" id="WP_344609763.1">
    <property type="nucleotide sequence ID" value="NZ_BAAAHE010000064.1"/>
</dbReference>
<dbReference type="EMBL" id="BAAAHE010000064">
    <property type="protein sequence ID" value="GAA0638749.1"/>
    <property type="molecule type" value="Genomic_DNA"/>
</dbReference>
<evidence type="ECO:0008006" key="4">
    <source>
        <dbReference type="Google" id="ProtNLM"/>
    </source>
</evidence>
<feature type="signal peptide" evidence="1">
    <location>
        <begin position="1"/>
        <end position="25"/>
    </location>
</feature>
<dbReference type="InterPro" id="IPR053228">
    <property type="entry name" value="Stereospecific_Lipase"/>
</dbReference>
<proteinExistence type="predicted"/>